<dbReference type="Proteomes" id="UP001306950">
    <property type="component" value="Unassembled WGS sequence"/>
</dbReference>
<sequence>MTPINKRRVTIALAISAVLALTACSGPSGSEKPNNTPSQENTQNSGTENNDAAVNPGGDAAEGSGSPQLVAEFDSLLQESGKLPDAFRFVAEHADELNKEQVSHMLLALEEAQMEQFSDRVDSFYEGDMQERIAKIYEIGDTFDELIDKAPDEDLKSLLTETRDSGYMLATVEGMFNPDPDYRKLAEFGGKATEDVAAYLELKTKESAQRSLADAALVVSWEELVNRGLSAEAFTLKYPDSERIEEAKLLFANYKTTIFYGANNTPLFGYEDEKMDPEAQKAYESALAGANSGASPLLENLRKFMDEAAKGQYKLTASLEQLRGELVPLGTE</sequence>
<gene>
    <name evidence="3" type="ORF">V3851_17665</name>
</gene>
<dbReference type="RefSeq" id="WP_331847875.1">
    <property type="nucleotide sequence ID" value="NZ_JAZHPZ010000009.1"/>
</dbReference>
<dbReference type="PROSITE" id="PS51257">
    <property type="entry name" value="PROKAR_LIPOPROTEIN"/>
    <property type="match status" value="1"/>
</dbReference>
<name>A0ABU7VV59_9BACL</name>
<feature type="region of interest" description="Disordered" evidence="1">
    <location>
        <begin position="24"/>
        <end position="66"/>
    </location>
</feature>
<accession>A0ABU7VV59</accession>
<comment type="caution">
    <text evidence="3">The sequence shown here is derived from an EMBL/GenBank/DDBJ whole genome shotgun (WGS) entry which is preliminary data.</text>
</comment>
<feature type="chain" id="PRO_5046316602" description="DUF3829 domain-containing protein" evidence="2">
    <location>
        <begin position="26"/>
        <end position="332"/>
    </location>
</feature>
<proteinExistence type="predicted"/>
<organism evidence="3 4">
    <name type="scientific">Paenibacillus haidiansis</name>
    <dbReference type="NCBI Taxonomy" id="1574488"/>
    <lineage>
        <taxon>Bacteria</taxon>
        <taxon>Bacillati</taxon>
        <taxon>Bacillota</taxon>
        <taxon>Bacilli</taxon>
        <taxon>Bacillales</taxon>
        <taxon>Paenibacillaceae</taxon>
        <taxon>Paenibacillus</taxon>
    </lineage>
</organism>
<feature type="compositionally biased region" description="Polar residues" evidence="1">
    <location>
        <begin position="25"/>
        <end position="52"/>
    </location>
</feature>
<evidence type="ECO:0008006" key="5">
    <source>
        <dbReference type="Google" id="ProtNLM"/>
    </source>
</evidence>
<keyword evidence="4" id="KW-1185">Reference proteome</keyword>
<evidence type="ECO:0000256" key="2">
    <source>
        <dbReference type="SAM" id="SignalP"/>
    </source>
</evidence>
<reference evidence="3 4" key="1">
    <citation type="submission" date="2024-02" db="EMBL/GenBank/DDBJ databases">
        <title>A nitrogen-fixing paenibacillus bacterium.</title>
        <authorList>
            <person name="Zhang W.L."/>
            <person name="Chen S.F."/>
        </authorList>
    </citation>
    <scope>NUCLEOTIDE SEQUENCE [LARGE SCALE GENOMIC DNA]</scope>
    <source>
        <strain evidence="3 4">M1</strain>
    </source>
</reference>
<dbReference type="EMBL" id="JAZHPZ010000009">
    <property type="protein sequence ID" value="MEF2967660.1"/>
    <property type="molecule type" value="Genomic_DNA"/>
</dbReference>
<keyword evidence="2" id="KW-0732">Signal</keyword>
<evidence type="ECO:0000313" key="4">
    <source>
        <dbReference type="Proteomes" id="UP001306950"/>
    </source>
</evidence>
<evidence type="ECO:0000256" key="1">
    <source>
        <dbReference type="SAM" id="MobiDB-lite"/>
    </source>
</evidence>
<feature type="signal peptide" evidence="2">
    <location>
        <begin position="1"/>
        <end position="25"/>
    </location>
</feature>
<evidence type="ECO:0000313" key="3">
    <source>
        <dbReference type="EMBL" id="MEF2967660.1"/>
    </source>
</evidence>
<protein>
    <recommendedName>
        <fullName evidence="5">DUF3829 domain-containing protein</fullName>
    </recommendedName>
</protein>